<comment type="function">
    <text evidence="8">Essential component of the vacuolar proton pump (V-ATPase), a multimeric enzyme that catalyzes the translocation of protons across the membranes. Required for assembly and activity of the V-ATPase.</text>
</comment>
<comment type="subcellular location">
    <subcellularLocation>
        <location evidence="1">Membrane</location>
        <topology evidence="1">Multi-pass membrane protein</topology>
    </subcellularLocation>
</comment>
<dbReference type="PANTHER" id="PTHR11629:SF63">
    <property type="entry name" value="V-TYPE PROTON ATPASE SUBUNIT A"/>
    <property type="match status" value="1"/>
</dbReference>
<sequence>MFGDAGHGFLVLLVGLYLVLRERHLVELSRTNEVWQLAKNKLLFTNSFKKKISVILGVSQMVLGVCLSLTINVLCDFIPQIIFMLVIFGYLCACIFAKWILFTAKEAGDAPNLLIDFINMFLMSYPSEPKSIAVWYPGQKAIQIIFILLALVLHVEADSVLQVEDDSVLHLEADSVLHVEADSVLHVEADSVLHLEADSVLHVEAGSVNQDPETDSGTVLSSDSSQTSQSAMLGDSSVTEQADIGEVFIQQAIHAIEYCLGCVSHTASYLRLWALSLAHAELSEVLWHMVFRMGLQVRGPAGSVAIFIVFLPFAFLTVSILLTMEGLVEFQSKFYKGEGVSFVPFSFRTLLENRDDSIRA</sequence>
<dbReference type="GO" id="GO:0005886">
    <property type="term" value="C:plasma membrane"/>
    <property type="evidence" value="ECO:0007669"/>
    <property type="project" value="TreeGrafter"/>
</dbReference>
<evidence type="ECO:0000313" key="11">
    <source>
        <dbReference type="Proteomes" id="UP001209878"/>
    </source>
</evidence>
<keyword evidence="6 8" id="KW-0406">Ion transport</keyword>
<evidence type="ECO:0000256" key="9">
    <source>
        <dbReference type="SAM" id="MobiDB-lite"/>
    </source>
</evidence>
<keyword evidence="11" id="KW-1185">Reference proteome</keyword>
<name>A0AAD9NZH4_RIDPI</name>
<feature type="transmembrane region" description="Helical" evidence="8">
    <location>
        <begin position="52"/>
        <end position="74"/>
    </location>
</feature>
<feature type="region of interest" description="Disordered" evidence="9">
    <location>
        <begin position="207"/>
        <end position="232"/>
    </location>
</feature>
<organism evidence="10 11">
    <name type="scientific">Ridgeia piscesae</name>
    <name type="common">Tubeworm</name>
    <dbReference type="NCBI Taxonomy" id="27915"/>
    <lineage>
        <taxon>Eukaryota</taxon>
        <taxon>Metazoa</taxon>
        <taxon>Spiralia</taxon>
        <taxon>Lophotrochozoa</taxon>
        <taxon>Annelida</taxon>
        <taxon>Polychaeta</taxon>
        <taxon>Sedentaria</taxon>
        <taxon>Canalipalpata</taxon>
        <taxon>Sabellida</taxon>
        <taxon>Siboglinidae</taxon>
        <taxon>Ridgeia</taxon>
    </lineage>
</organism>
<dbReference type="PANTHER" id="PTHR11629">
    <property type="entry name" value="VACUOLAR PROTON ATPASES"/>
    <property type="match status" value="1"/>
</dbReference>
<dbReference type="AlphaFoldDB" id="A0AAD9NZH4"/>
<evidence type="ECO:0000256" key="2">
    <source>
        <dbReference type="ARBA" id="ARBA00009904"/>
    </source>
</evidence>
<keyword evidence="8" id="KW-0375">Hydrogen ion transport</keyword>
<reference evidence="10" key="1">
    <citation type="journal article" date="2023" name="Mol. Biol. Evol.">
        <title>Third-Generation Sequencing Reveals the Adaptive Role of the Epigenome in Three Deep-Sea Polychaetes.</title>
        <authorList>
            <person name="Perez M."/>
            <person name="Aroh O."/>
            <person name="Sun Y."/>
            <person name="Lan Y."/>
            <person name="Juniper S.K."/>
            <person name="Young C.R."/>
            <person name="Angers B."/>
            <person name="Qian P.Y."/>
        </authorList>
    </citation>
    <scope>NUCLEOTIDE SEQUENCE</scope>
    <source>
        <strain evidence="10">R07B-5</strain>
    </source>
</reference>
<evidence type="ECO:0000256" key="8">
    <source>
        <dbReference type="RuleBase" id="RU361189"/>
    </source>
</evidence>
<feature type="transmembrane region" description="Helical" evidence="8">
    <location>
        <begin position="301"/>
        <end position="324"/>
    </location>
</feature>
<evidence type="ECO:0000256" key="5">
    <source>
        <dbReference type="ARBA" id="ARBA00022989"/>
    </source>
</evidence>
<evidence type="ECO:0000256" key="7">
    <source>
        <dbReference type="ARBA" id="ARBA00023136"/>
    </source>
</evidence>
<keyword evidence="5 8" id="KW-1133">Transmembrane helix</keyword>
<protein>
    <recommendedName>
        <fullName evidence="8">V-type proton ATPase subunit a</fullName>
    </recommendedName>
</protein>
<dbReference type="Pfam" id="PF01496">
    <property type="entry name" value="V_ATPase_I"/>
    <property type="match status" value="1"/>
</dbReference>
<evidence type="ECO:0000256" key="6">
    <source>
        <dbReference type="ARBA" id="ARBA00023065"/>
    </source>
</evidence>
<dbReference type="GO" id="GO:0046961">
    <property type="term" value="F:proton-transporting ATPase activity, rotational mechanism"/>
    <property type="evidence" value="ECO:0007669"/>
    <property type="project" value="InterPro"/>
</dbReference>
<accession>A0AAD9NZH4</accession>
<comment type="caution">
    <text evidence="10">The sequence shown here is derived from an EMBL/GenBank/DDBJ whole genome shotgun (WGS) entry which is preliminary data.</text>
</comment>
<dbReference type="EMBL" id="JAODUO010000240">
    <property type="protein sequence ID" value="KAK2185322.1"/>
    <property type="molecule type" value="Genomic_DNA"/>
</dbReference>
<evidence type="ECO:0000313" key="10">
    <source>
        <dbReference type="EMBL" id="KAK2185322.1"/>
    </source>
</evidence>
<feature type="compositionally biased region" description="Low complexity" evidence="9">
    <location>
        <begin position="215"/>
        <end position="230"/>
    </location>
</feature>
<gene>
    <name evidence="10" type="ORF">NP493_240g03007</name>
</gene>
<dbReference type="GO" id="GO:0016471">
    <property type="term" value="C:vacuolar proton-transporting V-type ATPase complex"/>
    <property type="evidence" value="ECO:0007669"/>
    <property type="project" value="TreeGrafter"/>
</dbReference>
<keyword evidence="7 8" id="KW-0472">Membrane</keyword>
<comment type="similarity">
    <text evidence="2 8">Belongs to the V-ATPase 116 kDa subunit family.</text>
</comment>
<dbReference type="GO" id="GO:0007035">
    <property type="term" value="P:vacuolar acidification"/>
    <property type="evidence" value="ECO:0007669"/>
    <property type="project" value="TreeGrafter"/>
</dbReference>
<proteinExistence type="inferred from homology"/>
<keyword evidence="3 8" id="KW-0813">Transport</keyword>
<evidence type="ECO:0000256" key="4">
    <source>
        <dbReference type="ARBA" id="ARBA00022692"/>
    </source>
</evidence>
<feature type="transmembrane region" description="Helical" evidence="8">
    <location>
        <begin position="132"/>
        <end position="153"/>
    </location>
</feature>
<keyword evidence="4 8" id="KW-0812">Transmembrane</keyword>
<dbReference type="InterPro" id="IPR002490">
    <property type="entry name" value="V-ATPase_116kDa_su"/>
</dbReference>
<dbReference type="GO" id="GO:0051117">
    <property type="term" value="F:ATPase binding"/>
    <property type="evidence" value="ECO:0007669"/>
    <property type="project" value="TreeGrafter"/>
</dbReference>
<dbReference type="Proteomes" id="UP001209878">
    <property type="component" value="Unassembled WGS sequence"/>
</dbReference>
<evidence type="ECO:0000256" key="3">
    <source>
        <dbReference type="ARBA" id="ARBA00022448"/>
    </source>
</evidence>
<evidence type="ECO:0000256" key="1">
    <source>
        <dbReference type="ARBA" id="ARBA00004141"/>
    </source>
</evidence>
<feature type="transmembrane region" description="Helical" evidence="8">
    <location>
        <begin position="81"/>
        <end position="102"/>
    </location>
</feature>
<dbReference type="GO" id="GO:0033179">
    <property type="term" value="C:proton-transporting V-type ATPase, V0 domain"/>
    <property type="evidence" value="ECO:0007669"/>
    <property type="project" value="InterPro"/>
</dbReference>